<dbReference type="STRING" id="4555.A0A368R8H1"/>
<dbReference type="EMBL" id="CM003532">
    <property type="protein sequence ID" value="RCV26433.1"/>
    <property type="molecule type" value="Genomic_DNA"/>
</dbReference>
<sequence>MPRSTRPPPGFFDESSHPRRRTDAPSSGGGAGGAPVGLESGAGRGILPRPSMKPQNPPVSRPKRPPPGFFDESRHLRRRTDAPSSGGGAGGAPVELEPGGGRGNLPRPNMKRPPPDSFDESRHPRQRAAADTDAPSSGGGAGRCRDLSRAFGRCRALLDRLLRDEDGWIFAAPVDARALRLRDYYTVIADPMDLGTVLRRLERRRYADPPAFAADVRLTFSNAKSYNNPGDPVYESADELSGIFEDGWASIQAELPPPPPTDAERKLKFRDDLKGLPVAAQRTVAGFLKERGACQLEKRGKLEVDLGKADAATLDELDRVVAKHRAADSDVVAPSPECRNHEHGQTEGPSPKS</sequence>
<dbReference type="InterPro" id="IPR036427">
    <property type="entry name" value="Bromodomain-like_sf"/>
</dbReference>
<organism evidence="5">
    <name type="scientific">Setaria italica</name>
    <name type="common">Foxtail millet</name>
    <name type="synonym">Panicum italicum</name>
    <dbReference type="NCBI Taxonomy" id="4555"/>
    <lineage>
        <taxon>Eukaryota</taxon>
        <taxon>Viridiplantae</taxon>
        <taxon>Streptophyta</taxon>
        <taxon>Embryophyta</taxon>
        <taxon>Tracheophyta</taxon>
        <taxon>Spermatophyta</taxon>
        <taxon>Magnoliopsida</taxon>
        <taxon>Liliopsida</taxon>
        <taxon>Poales</taxon>
        <taxon>Poaceae</taxon>
        <taxon>PACMAD clade</taxon>
        <taxon>Panicoideae</taxon>
        <taxon>Panicodae</taxon>
        <taxon>Paniceae</taxon>
        <taxon>Cenchrinae</taxon>
        <taxon>Setaria</taxon>
    </lineage>
</organism>
<dbReference type="PRINTS" id="PR00503">
    <property type="entry name" value="BROMODOMAIN"/>
</dbReference>
<name>A0A368R8H1_SETIT</name>
<dbReference type="Gene3D" id="1.20.920.10">
    <property type="entry name" value="Bromodomain-like"/>
    <property type="match status" value="1"/>
</dbReference>
<feature type="domain" description="Bromo" evidence="4">
    <location>
        <begin position="162"/>
        <end position="234"/>
    </location>
</feature>
<dbReference type="InterPro" id="IPR001487">
    <property type="entry name" value="Bromodomain"/>
</dbReference>
<feature type="compositionally biased region" description="Basic and acidic residues" evidence="3">
    <location>
        <begin position="14"/>
        <end position="23"/>
    </location>
</feature>
<gene>
    <name evidence="5" type="ORF">SETIT_5G245000v2</name>
</gene>
<evidence type="ECO:0000313" key="5">
    <source>
        <dbReference type="EMBL" id="RCV26433.1"/>
    </source>
</evidence>
<dbReference type="OrthoDB" id="615661at2759"/>
<protein>
    <recommendedName>
        <fullName evidence="4">Bromo domain-containing protein</fullName>
    </recommendedName>
</protein>
<feature type="compositionally biased region" description="Pro residues" evidence="3">
    <location>
        <begin position="55"/>
        <end position="68"/>
    </location>
</feature>
<accession>A0A368R8H1</accession>
<dbReference type="KEGG" id="sita:101759625"/>
<feature type="compositionally biased region" description="Pro residues" evidence="3">
    <location>
        <begin position="1"/>
        <end position="10"/>
    </location>
</feature>
<feature type="region of interest" description="Disordered" evidence="3">
    <location>
        <begin position="1"/>
        <end position="145"/>
    </location>
</feature>
<dbReference type="PROSITE" id="PS50014">
    <property type="entry name" value="BROMODOMAIN_2"/>
    <property type="match status" value="1"/>
</dbReference>
<dbReference type="SMART" id="SM00297">
    <property type="entry name" value="BROMO"/>
    <property type="match status" value="1"/>
</dbReference>
<proteinExistence type="predicted"/>
<evidence type="ECO:0000256" key="1">
    <source>
        <dbReference type="ARBA" id="ARBA00023117"/>
    </source>
</evidence>
<reference evidence="5" key="1">
    <citation type="journal article" date="2012" name="Nat. Biotechnol.">
        <title>Reference genome sequence of the model plant Setaria.</title>
        <authorList>
            <person name="Bennetzen J.L."/>
            <person name="Schmutz J."/>
            <person name="Wang H."/>
            <person name="Percifield R."/>
            <person name="Hawkins J."/>
            <person name="Pontaroli A.C."/>
            <person name="Estep M."/>
            <person name="Feng L."/>
            <person name="Vaughn J.N."/>
            <person name="Grimwood J."/>
            <person name="Jenkins J."/>
            <person name="Barry K."/>
            <person name="Lindquist E."/>
            <person name="Hellsten U."/>
            <person name="Deshpande S."/>
            <person name="Wang X."/>
            <person name="Wu X."/>
            <person name="Mitros T."/>
            <person name="Triplett J."/>
            <person name="Yang X."/>
            <person name="Ye C.Y."/>
            <person name="Mauro-Herrera M."/>
            <person name="Wang L."/>
            <person name="Li P."/>
            <person name="Sharma M."/>
            <person name="Sharma R."/>
            <person name="Ronald P.C."/>
            <person name="Panaud O."/>
            <person name="Kellogg E.A."/>
            <person name="Brutnell T.P."/>
            <person name="Doust A.N."/>
            <person name="Tuskan G.A."/>
            <person name="Rokhsar D."/>
            <person name="Devos K.M."/>
        </authorList>
    </citation>
    <scope>NUCLEOTIDE SEQUENCE [LARGE SCALE GENOMIC DNA]</scope>
    <source>
        <strain evidence="5">Yugu1</strain>
    </source>
</reference>
<dbReference type="AlphaFoldDB" id="A0A368R8H1"/>
<dbReference type="PANTHER" id="PTHR45926">
    <property type="entry name" value="OSJNBA0053K19.4 PROTEIN"/>
    <property type="match status" value="1"/>
</dbReference>
<feature type="region of interest" description="Disordered" evidence="3">
    <location>
        <begin position="325"/>
        <end position="353"/>
    </location>
</feature>
<evidence type="ECO:0000256" key="2">
    <source>
        <dbReference type="PROSITE-ProRule" id="PRU00035"/>
    </source>
</evidence>
<dbReference type="Pfam" id="PF00439">
    <property type="entry name" value="Bromodomain"/>
    <property type="match status" value="1"/>
</dbReference>
<evidence type="ECO:0000259" key="4">
    <source>
        <dbReference type="PROSITE" id="PS50014"/>
    </source>
</evidence>
<keyword evidence="1 2" id="KW-0103">Bromodomain</keyword>
<dbReference type="SUPFAM" id="SSF47370">
    <property type="entry name" value="Bromodomain"/>
    <property type="match status" value="1"/>
</dbReference>
<evidence type="ECO:0000256" key="3">
    <source>
        <dbReference type="SAM" id="MobiDB-lite"/>
    </source>
</evidence>
<reference evidence="5" key="2">
    <citation type="submission" date="2015-07" db="EMBL/GenBank/DDBJ databases">
        <authorList>
            <person name="Noorani M."/>
        </authorList>
    </citation>
    <scope>NUCLEOTIDE SEQUENCE</scope>
    <source>
        <strain evidence="5">Yugu1</strain>
    </source>
</reference>
<feature type="compositionally biased region" description="Gly residues" evidence="3">
    <location>
        <begin position="27"/>
        <end position="44"/>
    </location>
</feature>